<evidence type="ECO:0000256" key="3">
    <source>
        <dbReference type="PIRSR" id="PIRSR603782-1"/>
    </source>
</evidence>
<dbReference type="InterPro" id="IPR036249">
    <property type="entry name" value="Thioredoxin-like_sf"/>
</dbReference>
<protein>
    <submittedName>
        <fullName evidence="7">Cytochrome c oxidase assembly protein</fullName>
    </submittedName>
</protein>
<evidence type="ECO:0000256" key="5">
    <source>
        <dbReference type="SAM" id="SignalP"/>
    </source>
</evidence>
<organism evidence="7 8">
    <name type="scientific">Planococcus versutus</name>
    <dbReference type="NCBI Taxonomy" id="1302659"/>
    <lineage>
        <taxon>Bacteria</taxon>
        <taxon>Bacillati</taxon>
        <taxon>Bacillota</taxon>
        <taxon>Bacilli</taxon>
        <taxon>Bacillales</taxon>
        <taxon>Caryophanaceae</taxon>
        <taxon>Planococcus</taxon>
    </lineage>
</organism>
<dbReference type="InterPro" id="IPR003782">
    <property type="entry name" value="SCO1/SenC"/>
</dbReference>
<keyword evidence="4" id="KW-1015">Disulfide bond</keyword>
<dbReference type="KEGG" id="pll:I858_015890"/>
<dbReference type="RefSeq" id="WP_065524816.1">
    <property type="nucleotide sequence ID" value="NZ_CP016540.2"/>
</dbReference>
<feature type="binding site" evidence="3">
    <location>
        <position position="148"/>
    </location>
    <ligand>
        <name>Cu cation</name>
        <dbReference type="ChEBI" id="CHEBI:23378"/>
    </ligand>
</feature>
<evidence type="ECO:0000313" key="8">
    <source>
        <dbReference type="Proteomes" id="UP000053354"/>
    </source>
</evidence>
<proteinExistence type="inferred from homology"/>
<keyword evidence="8" id="KW-1185">Reference proteome</keyword>
<keyword evidence="2 3" id="KW-0186">Copper</keyword>
<dbReference type="OrthoDB" id="9811998at2"/>
<feature type="disulfide bond" description="Redox-active" evidence="4">
    <location>
        <begin position="56"/>
        <end position="60"/>
    </location>
</feature>
<keyword evidence="3" id="KW-0479">Metal-binding</keyword>
<feature type="signal peptide" evidence="5">
    <location>
        <begin position="1"/>
        <end position="23"/>
    </location>
</feature>
<dbReference type="InterPro" id="IPR013766">
    <property type="entry name" value="Thioredoxin_domain"/>
</dbReference>
<comment type="similarity">
    <text evidence="1">Belongs to the SCO1/2 family.</text>
</comment>
<dbReference type="PROSITE" id="PS51257">
    <property type="entry name" value="PROKAR_LIPOPROTEIN"/>
    <property type="match status" value="1"/>
</dbReference>
<evidence type="ECO:0000313" key="7">
    <source>
        <dbReference type="EMBL" id="ANU28470.1"/>
    </source>
</evidence>
<evidence type="ECO:0000256" key="1">
    <source>
        <dbReference type="ARBA" id="ARBA00010996"/>
    </source>
</evidence>
<dbReference type="Gene3D" id="3.40.30.10">
    <property type="entry name" value="Glutaredoxin"/>
    <property type="match status" value="1"/>
</dbReference>
<accession>A0A1B1S5K6</accession>
<feature type="binding site" evidence="3">
    <location>
        <position position="60"/>
    </location>
    <ligand>
        <name>Cu cation</name>
        <dbReference type="ChEBI" id="CHEBI:23378"/>
    </ligand>
</feature>
<evidence type="ECO:0000256" key="2">
    <source>
        <dbReference type="ARBA" id="ARBA00023008"/>
    </source>
</evidence>
<keyword evidence="5" id="KW-0732">Signal</keyword>
<feature type="domain" description="Thioredoxin" evidence="6">
    <location>
        <begin position="18"/>
        <end position="185"/>
    </location>
</feature>
<evidence type="ECO:0000256" key="4">
    <source>
        <dbReference type="PIRSR" id="PIRSR603782-2"/>
    </source>
</evidence>
<dbReference type="STRING" id="1302659.I858_015890"/>
<dbReference type="GO" id="GO:0046872">
    <property type="term" value="F:metal ion binding"/>
    <property type="evidence" value="ECO:0007669"/>
    <property type="project" value="UniProtKB-KW"/>
</dbReference>
<dbReference type="PANTHER" id="PTHR12151:SF25">
    <property type="entry name" value="LINALOOL DEHYDRATASE_ISOMERASE DOMAIN-CONTAINING PROTEIN"/>
    <property type="match status" value="1"/>
</dbReference>
<dbReference type="CDD" id="cd02968">
    <property type="entry name" value="SCO"/>
    <property type="match status" value="1"/>
</dbReference>
<evidence type="ECO:0000259" key="6">
    <source>
        <dbReference type="PROSITE" id="PS51352"/>
    </source>
</evidence>
<reference evidence="7" key="1">
    <citation type="submission" date="2016-10" db="EMBL/GenBank/DDBJ databases">
        <authorList>
            <person name="See-Too W.S."/>
        </authorList>
    </citation>
    <scope>NUCLEOTIDE SEQUENCE</scope>
    <source>
        <strain evidence="7">L10.15</strain>
    </source>
</reference>
<dbReference type="AlphaFoldDB" id="A0A1B1S5K6"/>
<dbReference type="Pfam" id="PF02630">
    <property type="entry name" value="SCO1-SenC"/>
    <property type="match status" value="1"/>
</dbReference>
<dbReference type="PANTHER" id="PTHR12151">
    <property type="entry name" value="ELECTRON TRANSPORT PROTIN SCO1/SENC FAMILY MEMBER"/>
    <property type="match status" value="1"/>
</dbReference>
<dbReference type="Proteomes" id="UP000053354">
    <property type="component" value="Chromosome"/>
</dbReference>
<sequence>MRFVSCAALLSLVLLLSACGNSAIEDFSYTDQRGDTVSLEDLEGTPWLATFVFTNCETVCPPMTFNLSSIQEELEAEGLEDYQIVAFSVDPAVDTPETMQAYLSNYTVPDESKWHLLTGYTQLEIAQYAKDNFKSFVRNDPESDQVIHGTSFYLVDQEGVVVNNYDGFDNVPVKDIVNDLRNLLE</sequence>
<feature type="chain" id="PRO_5008529168" evidence="5">
    <location>
        <begin position="24"/>
        <end position="185"/>
    </location>
</feature>
<feature type="binding site" evidence="3">
    <location>
        <position position="56"/>
    </location>
    <ligand>
        <name>Cu cation</name>
        <dbReference type="ChEBI" id="CHEBI:23378"/>
    </ligand>
</feature>
<dbReference type="PROSITE" id="PS51352">
    <property type="entry name" value="THIOREDOXIN_2"/>
    <property type="match status" value="1"/>
</dbReference>
<name>A0A1B1S5K6_9BACL</name>
<dbReference type="EMBL" id="CP016540">
    <property type="protein sequence ID" value="ANU28470.1"/>
    <property type="molecule type" value="Genomic_DNA"/>
</dbReference>
<gene>
    <name evidence="7" type="ORF">I858_015890</name>
</gene>
<dbReference type="SUPFAM" id="SSF52833">
    <property type="entry name" value="Thioredoxin-like"/>
    <property type="match status" value="1"/>
</dbReference>